<feature type="transmembrane region" description="Helical" evidence="1">
    <location>
        <begin position="197"/>
        <end position="220"/>
    </location>
</feature>
<reference evidence="2" key="1">
    <citation type="submission" date="2024-03" db="EMBL/GenBank/DDBJ databases">
        <title>Deinococcus weizhi sp. nov., isolated from human skin.</title>
        <authorList>
            <person name="Wei Z."/>
            <person name="Tian F."/>
            <person name="Yang C."/>
            <person name="Xin L.T."/>
            <person name="Wen Z.J."/>
            <person name="Lan K.C."/>
            <person name="Yu L."/>
            <person name="Zhe W."/>
            <person name="Dan F.D."/>
            <person name="Jun W."/>
            <person name="Rui Z."/>
            <person name="Yong X.J."/>
            <person name="Ting Y."/>
            <person name="Wei X."/>
            <person name="Xu Z.G."/>
            <person name="Xin Z."/>
            <person name="Dong F.G."/>
            <person name="Ni X.M."/>
            <person name="Zheng M.G."/>
            <person name="Chun Y."/>
            <person name="Qian W.X."/>
        </authorList>
    </citation>
    <scope>NUCLEOTIDE SEQUENCE</scope>
    <source>
        <strain evidence="2">VB142</strain>
    </source>
</reference>
<feature type="transmembrane region" description="Helical" evidence="1">
    <location>
        <begin position="307"/>
        <end position="327"/>
    </location>
</feature>
<feature type="transmembrane region" description="Helical" evidence="1">
    <location>
        <begin position="348"/>
        <end position="370"/>
    </location>
</feature>
<sequence length="453" mass="47905">MTSGPRGASGFDVLSSREVPLPPEQLEALPLPDKLREVDLTLRPDRERAVDALELAAYLEADGLSDESLRDRYGAGGLFAAAETLYAQRGTGRALDRPRDEVLPPFPWYLAQRGPLYLLPGACGLLISGAAGSGASIAFVFAAAFGWGYSMMLARIRYAEPFGTPGAALRLALAVATLVGLVGGGLLAALMVGHAHWAWGVLLGGTVAVSGASAGVLLSLDQRGQMAGAFALPLLLGGMVYVWPHPVLQLLALATLALSPLLLALRATREPGQLPAEWSTFRPGLGLACYGWALAAAFVALSHRLGGWVMLPIILSAGLLEAGVWNAQQALQHTARIRSDFAKVFREGNVQVLGTALLYGLMLIAALALLVPLPLTAKQINLAVVLTVPAFGTALLLSTWLANQRREGLLLVIWAGYSLLLMLGVSPPLLSAPLILVLLPLTFVTLRDLRSYR</sequence>
<evidence type="ECO:0000313" key="2">
    <source>
        <dbReference type="EMBL" id="WYF44052.1"/>
    </source>
</evidence>
<dbReference type="EMBL" id="CP149782">
    <property type="protein sequence ID" value="WYF44052.1"/>
    <property type="molecule type" value="Genomic_DNA"/>
</dbReference>
<feature type="transmembrane region" description="Helical" evidence="1">
    <location>
        <begin position="227"/>
        <end position="244"/>
    </location>
</feature>
<keyword evidence="1" id="KW-0472">Membrane</keyword>
<evidence type="ECO:0008006" key="3">
    <source>
        <dbReference type="Google" id="ProtNLM"/>
    </source>
</evidence>
<name>A0AAU6Q078_9DEIO</name>
<dbReference type="RefSeq" id="WP_339095262.1">
    <property type="nucleotide sequence ID" value="NZ_CP149782.1"/>
</dbReference>
<protein>
    <recommendedName>
        <fullName evidence="3">Integral membrane protein</fullName>
    </recommendedName>
</protein>
<evidence type="ECO:0000256" key="1">
    <source>
        <dbReference type="SAM" id="Phobius"/>
    </source>
</evidence>
<feature type="transmembrane region" description="Helical" evidence="1">
    <location>
        <begin position="431"/>
        <end position="449"/>
    </location>
</feature>
<keyword evidence="1" id="KW-0812">Transmembrane</keyword>
<proteinExistence type="predicted"/>
<feature type="transmembrane region" description="Helical" evidence="1">
    <location>
        <begin position="382"/>
        <end position="401"/>
    </location>
</feature>
<accession>A0AAU6Q078</accession>
<keyword evidence="1" id="KW-1133">Transmembrane helix</keyword>
<feature type="transmembrane region" description="Helical" evidence="1">
    <location>
        <begin position="117"/>
        <end position="147"/>
    </location>
</feature>
<organism evidence="2">
    <name type="scientific">Deinococcus sp. VB142</name>
    <dbReference type="NCBI Taxonomy" id="3112952"/>
    <lineage>
        <taxon>Bacteria</taxon>
        <taxon>Thermotogati</taxon>
        <taxon>Deinococcota</taxon>
        <taxon>Deinococci</taxon>
        <taxon>Deinococcales</taxon>
        <taxon>Deinococcaceae</taxon>
        <taxon>Deinococcus</taxon>
    </lineage>
</organism>
<feature type="transmembrane region" description="Helical" evidence="1">
    <location>
        <begin position="250"/>
        <end position="268"/>
    </location>
</feature>
<feature type="transmembrane region" description="Helical" evidence="1">
    <location>
        <begin position="408"/>
        <end position="425"/>
    </location>
</feature>
<gene>
    <name evidence="2" type="ORF">WDJ50_11610</name>
</gene>
<feature type="transmembrane region" description="Helical" evidence="1">
    <location>
        <begin position="168"/>
        <end position="191"/>
    </location>
</feature>
<dbReference type="AlphaFoldDB" id="A0AAU6Q078"/>
<feature type="transmembrane region" description="Helical" evidence="1">
    <location>
        <begin position="280"/>
        <end position="301"/>
    </location>
</feature>